<protein>
    <submittedName>
        <fullName evidence="3">NACHT domain protein</fullName>
    </submittedName>
</protein>
<dbReference type="InterPro" id="IPR007111">
    <property type="entry name" value="NACHT_NTPase"/>
</dbReference>
<dbReference type="EMBL" id="SJPI01000001">
    <property type="protein sequence ID" value="TWT54602.1"/>
    <property type="molecule type" value="Genomic_DNA"/>
</dbReference>
<accession>A0A5C5WXK6</accession>
<name>A0A5C5WXK6_9BACT</name>
<keyword evidence="4" id="KW-1185">Reference proteome</keyword>
<sequence>MSIEGLDRSGMRKMLSECYLQFVLQQLLKLHHESGQHELHQEAAPRSDFREESPDQDPNGSIAASRLLNRIAALARSLGILPTAYTESLPTIITDWERSGIWNADPSPSLIRDFTRSTLRRNSHTKSLTHAGASRTDAMPHMAYGSWCLDVSAQLDSVAGQPMIADVLLRQWLDQLQSHRRWTHLASSVPGHCGEPIDKVFIHREAAINMPSVQAANRSSIGFPLIDLLSDTLHELLVIGEAKSGKSTLVQWLAFQGASGNLEHYDYPIVVDLVAFAAAIRERPSISLMEYFCISLNCPSQQLREASVGIRSLCQSNENFLLLLDNWNEVPLDQRDLVRERIAFESEHVTTLITTQASGMPQAFAQQKKTTLCWLKELSSDVAFNVATSTLMNRYGATEETATETAVEIHSHYREFTQSPFWLHQTTSAFANCKTSDLAFHQTRLIEQLVRWSRQNLHNADSSNSQLSLNHLDAFASLANRMVFNPQCPRCTFFSEELERIAQDSGCHHWPLLQSRLVRVANSTIDSYAFAFTAIRDYFAAYHWLNMNNHETANITHATANNQKVEDQFDAAMQSKERFPFLIHAVRLERCSSLHWHEHAKRWLHRTDQSKTLLLRLAKLFLASQNSNRADDPLLMSLIHKVQRSLDRPCSPETKRQLRMALDRLRNPTANQTWRSSRPGVQVIRLTREDRSNSYQPKSIEPLTGQLIDRQLAADILAQCDRTKELNDSLARLREHQVHDFSHVLIDIACDAKTSEATKRLCLKRLMEAGNLSIITSRASDFASFDRTATIEQALNLIVRWDIGSAFTDLIVSTLQRSPRLQSTTPVLAAISAIQDASTNQHPILRSLLGQEICRVLQNPSQVEVESLNRHLLSLDQRQRRNVICDAVQSNVVAMWNDLTHPERISSAAHLSLASLLMQTFPFDVARVHFAQAVRRNLQLFNGEQKGVKESSPETVSKIVDILVEHMIDIDCETLIEIIHDHPSMKEKFCHVLFDRQWIWIGDRVLDDSGRLVATKKDRSETSPCLSTPDAVQEIAVALPRRQRSDFLSYWYMVSEGNEGYQSNDREKIYQDLCLLVDSSLPTELGEKLASCYDDGRPPAFATWRKNLSRVVQRCDSNPQWSAYLHEIGLGVHRRSPK</sequence>
<dbReference type="Pfam" id="PF05729">
    <property type="entry name" value="NACHT"/>
    <property type="match status" value="1"/>
</dbReference>
<feature type="domain" description="NACHT" evidence="2">
    <location>
        <begin position="236"/>
        <end position="355"/>
    </location>
</feature>
<feature type="region of interest" description="Disordered" evidence="1">
    <location>
        <begin position="35"/>
        <end position="61"/>
    </location>
</feature>
<feature type="compositionally biased region" description="Basic and acidic residues" evidence="1">
    <location>
        <begin position="35"/>
        <end position="53"/>
    </location>
</feature>
<gene>
    <name evidence="3" type="ORF">Pla22_22520</name>
</gene>
<evidence type="ECO:0000259" key="2">
    <source>
        <dbReference type="Pfam" id="PF05729"/>
    </source>
</evidence>
<reference evidence="3 4" key="1">
    <citation type="submission" date="2019-02" db="EMBL/GenBank/DDBJ databases">
        <title>Deep-cultivation of Planctomycetes and their phenomic and genomic characterization uncovers novel biology.</title>
        <authorList>
            <person name="Wiegand S."/>
            <person name="Jogler M."/>
            <person name="Boedeker C."/>
            <person name="Pinto D."/>
            <person name="Vollmers J."/>
            <person name="Rivas-Marin E."/>
            <person name="Kohn T."/>
            <person name="Peeters S.H."/>
            <person name="Heuer A."/>
            <person name="Rast P."/>
            <person name="Oberbeckmann S."/>
            <person name="Bunk B."/>
            <person name="Jeske O."/>
            <person name="Meyerdierks A."/>
            <person name="Storesund J.E."/>
            <person name="Kallscheuer N."/>
            <person name="Luecker S."/>
            <person name="Lage O.M."/>
            <person name="Pohl T."/>
            <person name="Merkel B.J."/>
            <person name="Hornburger P."/>
            <person name="Mueller R.-W."/>
            <person name="Bruemmer F."/>
            <person name="Labrenz M."/>
            <person name="Spormann A.M."/>
            <person name="Op Den Camp H."/>
            <person name="Overmann J."/>
            <person name="Amann R."/>
            <person name="Jetten M.S.M."/>
            <person name="Mascher T."/>
            <person name="Medema M.H."/>
            <person name="Devos D.P."/>
            <person name="Kaster A.-K."/>
            <person name="Ovreas L."/>
            <person name="Rohde M."/>
            <person name="Galperin M.Y."/>
            <person name="Jogler C."/>
        </authorList>
    </citation>
    <scope>NUCLEOTIDE SEQUENCE [LARGE SCALE GENOMIC DNA]</scope>
    <source>
        <strain evidence="3 4">Pla22</strain>
    </source>
</reference>
<dbReference type="Proteomes" id="UP000316598">
    <property type="component" value="Unassembled WGS sequence"/>
</dbReference>
<proteinExistence type="predicted"/>
<comment type="caution">
    <text evidence="3">The sequence shown here is derived from an EMBL/GenBank/DDBJ whole genome shotgun (WGS) entry which is preliminary data.</text>
</comment>
<dbReference type="Gene3D" id="3.40.50.300">
    <property type="entry name" value="P-loop containing nucleotide triphosphate hydrolases"/>
    <property type="match status" value="1"/>
</dbReference>
<evidence type="ECO:0000313" key="3">
    <source>
        <dbReference type="EMBL" id="TWT54602.1"/>
    </source>
</evidence>
<dbReference type="AlphaFoldDB" id="A0A5C5WXK6"/>
<evidence type="ECO:0000256" key="1">
    <source>
        <dbReference type="SAM" id="MobiDB-lite"/>
    </source>
</evidence>
<evidence type="ECO:0000313" key="4">
    <source>
        <dbReference type="Proteomes" id="UP000316598"/>
    </source>
</evidence>
<dbReference type="InterPro" id="IPR027417">
    <property type="entry name" value="P-loop_NTPase"/>
</dbReference>
<dbReference type="OrthoDB" id="222662at2"/>
<organism evidence="3 4">
    <name type="scientific">Rubripirellula amarantea</name>
    <dbReference type="NCBI Taxonomy" id="2527999"/>
    <lineage>
        <taxon>Bacteria</taxon>
        <taxon>Pseudomonadati</taxon>
        <taxon>Planctomycetota</taxon>
        <taxon>Planctomycetia</taxon>
        <taxon>Pirellulales</taxon>
        <taxon>Pirellulaceae</taxon>
        <taxon>Rubripirellula</taxon>
    </lineage>
</organism>